<feature type="domain" description="EamA" evidence="7">
    <location>
        <begin position="7"/>
        <end position="135"/>
    </location>
</feature>
<dbReference type="PATRIC" id="fig|1224164.3.peg.2166"/>
<keyword evidence="3 6" id="KW-0812">Transmembrane</keyword>
<evidence type="ECO:0000313" key="9">
    <source>
        <dbReference type="Proteomes" id="UP000019222"/>
    </source>
</evidence>
<name>W5Y2U4_9CORY</name>
<evidence type="ECO:0000256" key="1">
    <source>
        <dbReference type="ARBA" id="ARBA00004141"/>
    </source>
</evidence>
<dbReference type="STRING" id="1224164.B843_10760"/>
<feature type="transmembrane region" description="Helical" evidence="6">
    <location>
        <begin position="178"/>
        <end position="199"/>
    </location>
</feature>
<feature type="domain" description="EamA" evidence="7">
    <location>
        <begin position="147"/>
        <end position="279"/>
    </location>
</feature>
<dbReference type="Gene3D" id="1.10.3730.20">
    <property type="match status" value="1"/>
</dbReference>
<dbReference type="AlphaFoldDB" id="W5Y2U4"/>
<proteinExistence type="inferred from homology"/>
<feature type="transmembrane region" description="Helical" evidence="6">
    <location>
        <begin position="211"/>
        <end position="230"/>
    </location>
</feature>
<sequence>MNRLLPYLAIALTAVLWGTTGTAATFNSAGPLAIGAAALGVGGLLQGLIYLPAVRRHARDLPWREVALGAAAIFVYPLCFYSAMHLAGVAVGTVVSLGLAPMFAGVLSRVFQGTLLDAQWWLSSGLGLAGCAVLSLSKDSHGEHFLLGIGLGVLAALSYAAYSLIAGHVMSRGVPRPAAMGAIFGAGGLLLLPVLLVLGHELVTPHNLPSTLYLTLVPMFLGYVLFGIGLEKVPAHIAMVITLAEPAVATLLAVCVVGETLSAPKAAGIGLIGAALLVLAVPSRRRR</sequence>
<feature type="transmembrane region" description="Helical" evidence="6">
    <location>
        <begin position="237"/>
        <end position="257"/>
    </location>
</feature>
<evidence type="ECO:0000256" key="4">
    <source>
        <dbReference type="ARBA" id="ARBA00022989"/>
    </source>
</evidence>
<dbReference type="Pfam" id="PF00892">
    <property type="entry name" value="EamA"/>
    <property type="match status" value="2"/>
</dbReference>
<keyword evidence="9" id="KW-1185">Reference proteome</keyword>
<feature type="transmembrane region" description="Helical" evidence="6">
    <location>
        <begin position="144"/>
        <end position="166"/>
    </location>
</feature>
<dbReference type="InterPro" id="IPR050638">
    <property type="entry name" value="AA-Vitamin_Transporters"/>
</dbReference>
<feature type="transmembrane region" description="Helical" evidence="6">
    <location>
        <begin position="66"/>
        <end position="83"/>
    </location>
</feature>
<keyword evidence="4 6" id="KW-1133">Transmembrane helix</keyword>
<dbReference type="InterPro" id="IPR000620">
    <property type="entry name" value="EamA_dom"/>
</dbReference>
<dbReference type="EMBL" id="CP004353">
    <property type="protein sequence ID" value="AHI23532.1"/>
    <property type="molecule type" value="Genomic_DNA"/>
</dbReference>
<evidence type="ECO:0000256" key="3">
    <source>
        <dbReference type="ARBA" id="ARBA00022692"/>
    </source>
</evidence>
<dbReference type="Proteomes" id="UP000019222">
    <property type="component" value="Chromosome"/>
</dbReference>
<dbReference type="PANTHER" id="PTHR32322">
    <property type="entry name" value="INNER MEMBRANE TRANSPORTER"/>
    <property type="match status" value="1"/>
</dbReference>
<comment type="similarity">
    <text evidence="2">Belongs to the EamA transporter family.</text>
</comment>
<dbReference type="GO" id="GO:0016020">
    <property type="term" value="C:membrane"/>
    <property type="evidence" value="ECO:0007669"/>
    <property type="project" value="UniProtKB-SubCell"/>
</dbReference>
<comment type="subcellular location">
    <subcellularLocation>
        <location evidence="1">Membrane</location>
        <topology evidence="1">Multi-pass membrane protein</topology>
    </subcellularLocation>
</comment>
<dbReference type="eggNOG" id="COG0697">
    <property type="taxonomic scope" value="Bacteria"/>
</dbReference>
<evidence type="ECO:0000256" key="2">
    <source>
        <dbReference type="ARBA" id="ARBA00007362"/>
    </source>
</evidence>
<accession>W5Y2U4</accession>
<feature type="transmembrane region" description="Helical" evidence="6">
    <location>
        <begin position="89"/>
        <end position="108"/>
    </location>
</feature>
<gene>
    <name evidence="8" type="ORF">B843_10760</name>
</gene>
<dbReference type="KEGG" id="cvt:B843_10760"/>
<dbReference type="HOGENOM" id="CLU_033863_9_2_11"/>
<evidence type="ECO:0000313" key="8">
    <source>
        <dbReference type="EMBL" id="AHI23532.1"/>
    </source>
</evidence>
<keyword evidence="5 6" id="KW-0472">Membrane</keyword>
<feature type="transmembrane region" description="Helical" evidence="6">
    <location>
        <begin position="33"/>
        <end position="54"/>
    </location>
</feature>
<protein>
    <submittedName>
        <fullName evidence="8">Putative permease, DMT superfamily protein</fullName>
    </submittedName>
</protein>
<organism evidence="8 9">
    <name type="scientific">Corynebacterium vitaeruminis DSM 20294</name>
    <dbReference type="NCBI Taxonomy" id="1224164"/>
    <lineage>
        <taxon>Bacteria</taxon>
        <taxon>Bacillati</taxon>
        <taxon>Actinomycetota</taxon>
        <taxon>Actinomycetes</taxon>
        <taxon>Mycobacteriales</taxon>
        <taxon>Corynebacteriaceae</taxon>
        <taxon>Corynebacterium</taxon>
    </lineage>
</organism>
<feature type="transmembrane region" description="Helical" evidence="6">
    <location>
        <begin position="263"/>
        <end position="281"/>
    </location>
</feature>
<dbReference type="SUPFAM" id="SSF103481">
    <property type="entry name" value="Multidrug resistance efflux transporter EmrE"/>
    <property type="match status" value="2"/>
</dbReference>
<dbReference type="RefSeq" id="WP_025253524.1">
    <property type="nucleotide sequence ID" value="NZ_CP004353.1"/>
</dbReference>
<reference evidence="8 9" key="1">
    <citation type="submission" date="2013-02" db="EMBL/GenBank/DDBJ databases">
        <title>The complete genome sequence of Corynebacterium vitaeruminis DSM 20294.</title>
        <authorList>
            <person name="Ruckert C."/>
            <person name="Albersmeier A."/>
            <person name="Kalinowski J."/>
        </authorList>
    </citation>
    <scope>NUCLEOTIDE SEQUENCE [LARGE SCALE GENOMIC DNA]</scope>
    <source>
        <strain evidence="9">ATCC 10234</strain>
    </source>
</reference>
<evidence type="ECO:0000256" key="6">
    <source>
        <dbReference type="SAM" id="Phobius"/>
    </source>
</evidence>
<dbReference type="InterPro" id="IPR037185">
    <property type="entry name" value="EmrE-like"/>
</dbReference>
<evidence type="ECO:0000256" key="5">
    <source>
        <dbReference type="ARBA" id="ARBA00023136"/>
    </source>
</evidence>
<feature type="transmembrane region" description="Helical" evidence="6">
    <location>
        <begin position="120"/>
        <end position="138"/>
    </location>
</feature>
<dbReference type="PANTHER" id="PTHR32322:SF2">
    <property type="entry name" value="EAMA DOMAIN-CONTAINING PROTEIN"/>
    <property type="match status" value="1"/>
</dbReference>
<evidence type="ECO:0000259" key="7">
    <source>
        <dbReference type="Pfam" id="PF00892"/>
    </source>
</evidence>